<name>A0A1F2WF46_9ACTN</name>
<sequence>MTAEEGPKTARITILDEEHHSLPFSKGLTANAIMASGLAPGQAYSVATEVEEYLVGKGQLEVQANELRKIIFNLLKEKTGKHYAANYWHYISFSSMNKPLVVLIGGSTGVGKSTIATMLATRLSIVRIVSTDAVREVMRAFFSQNLMPTIHTSSFDAESALIHPLPAHIEPVVAGFREQSLSVLVGVRAIINRALKEGTHIIIEGAHIIPGFITPEQFPEAYIVPLVVTVSDEELHRSHFYIREIETQGTRPFQRYVAHFDNIRLIQDYILEMADETNVKTFESVNLDATISGAVDYIINAAYGMAKKEAADNEAAQMIV</sequence>
<dbReference type="SUPFAM" id="SSF52540">
    <property type="entry name" value="P-loop containing nucleoside triphosphate hydrolases"/>
    <property type="match status" value="1"/>
</dbReference>
<dbReference type="GO" id="GO:0005524">
    <property type="term" value="F:ATP binding"/>
    <property type="evidence" value="ECO:0007669"/>
    <property type="project" value="UniProtKB-KW"/>
</dbReference>
<comment type="similarity">
    <text evidence="1">Belongs to the zeta toxin family.</text>
</comment>
<dbReference type="AlphaFoldDB" id="A0A1F2WF46"/>
<evidence type="ECO:0000313" key="8">
    <source>
        <dbReference type="EMBL" id="OFW55473.1"/>
    </source>
</evidence>
<evidence type="ECO:0000313" key="9">
    <source>
        <dbReference type="Proteomes" id="UP000177876"/>
    </source>
</evidence>
<dbReference type="Gene3D" id="3.40.50.300">
    <property type="entry name" value="P-loop containing nucleotide triphosphate hydrolases"/>
    <property type="match status" value="1"/>
</dbReference>
<dbReference type="InterPro" id="IPR027417">
    <property type="entry name" value="P-loop_NTPase"/>
</dbReference>
<evidence type="ECO:0000256" key="2">
    <source>
        <dbReference type="ARBA" id="ARBA00011963"/>
    </source>
</evidence>
<evidence type="ECO:0000256" key="1">
    <source>
        <dbReference type="ARBA" id="ARBA00009104"/>
    </source>
</evidence>
<dbReference type="InterPro" id="IPR010488">
    <property type="entry name" value="Zeta_toxin_domain"/>
</dbReference>
<keyword evidence="4" id="KW-0067">ATP-binding</keyword>
<comment type="catalytic activity">
    <reaction evidence="6">
        <text>UDP-N-acetyl-alpha-D-glucosamine + ATP = UDP-N-acetyl-alpha-D-glucosamine 3'-phosphate + ADP + H(+)</text>
        <dbReference type="Rhea" id="RHEA:32671"/>
        <dbReference type="ChEBI" id="CHEBI:15378"/>
        <dbReference type="ChEBI" id="CHEBI:30616"/>
        <dbReference type="ChEBI" id="CHEBI:57705"/>
        <dbReference type="ChEBI" id="CHEBI:64353"/>
        <dbReference type="ChEBI" id="CHEBI:456216"/>
        <dbReference type="EC" id="2.7.1.176"/>
    </reaction>
</comment>
<feature type="domain" description="Zeta toxin" evidence="7">
    <location>
        <begin position="95"/>
        <end position="141"/>
    </location>
</feature>
<dbReference type="STRING" id="1797197.A2Y75_09080"/>
<dbReference type="PANTHER" id="PTHR33477:SF3">
    <property type="entry name" value="P-LOOP NTPASE DOMAIN-CONTAINING PROTEIN LPA1 HOMOLOG 1"/>
    <property type="match status" value="1"/>
</dbReference>
<dbReference type="Proteomes" id="UP000177876">
    <property type="component" value="Unassembled WGS sequence"/>
</dbReference>
<dbReference type="GO" id="GO:0016301">
    <property type="term" value="F:kinase activity"/>
    <property type="evidence" value="ECO:0007669"/>
    <property type="project" value="InterPro"/>
</dbReference>
<evidence type="ECO:0000256" key="3">
    <source>
        <dbReference type="ARBA" id="ARBA00022741"/>
    </source>
</evidence>
<evidence type="ECO:0000259" key="7">
    <source>
        <dbReference type="Pfam" id="PF06414"/>
    </source>
</evidence>
<proteinExistence type="inferred from homology"/>
<comment type="caution">
    <text evidence="8">The sequence shown here is derived from an EMBL/GenBank/DDBJ whole genome shotgun (WGS) entry which is preliminary data.</text>
</comment>
<reference evidence="8 9" key="1">
    <citation type="journal article" date="2016" name="Nat. Commun.">
        <title>Thousands of microbial genomes shed light on interconnected biogeochemical processes in an aquifer system.</title>
        <authorList>
            <person name="Anantharaman K."/>
            <person name="Brown C.T."/>
            <person name="Hug L.A."/>
            <person name="Sharon I."/>
            <person name="Castelle C.J."/>
            <person name="Probst A.J."/>
            <person name="Thomas B.C."/>
            <person name="Singh A."/>
            <person name="Wilkins M.J."/>
            <person name="Karaoz U."/>
            <person name="Brodie E.L."/>
            <person name="Williams K.H."/>
            <person name="Hubbard S.S."/>
            <person name="Banfield J.F."/>
        </authorList>
    </citation>
    <scope>NUCLEOTIDE SEQUENCE [LARGE SCALE GENOMIC DNA]</scope>
</reference>
<keyword evidence="3" id="KW-0547">Nucleotide-binding</keyword>
<evidence type="ECO:0000256" key="6">
    <source>
        <dbReference type="ARBA" id="ARBA00048178"/>
    </source>
</evidence>
<dbReference type="EC" id="2.7.1.176" evidence="2"/>
<dbReference type="Pfam" id="PF06414">
    <property type="entry name" value="Zeta_toxin"/>
    <property type="match status" value="1"/>
</dbReference>
<evidence type="ECO:0000256" key="4">
    <source>
        <dbReference type="ARBA" id="ARBA00022840"/>
    </source>
</evidence>
<evidence type="ECO:0000256" key="5">
    <source>
        <dbReference type="ARBA" id="ARBA00032897"/>
    </source>
</evidence>
<protein>
    <recommendedName>
        <fullName evidence="5">UDP-N-acetylglucosamine kinase</fullName>
        <ecNumber evidence="2">2.7.1.176</ecNumber>
    </recommendedName>
    <alternativeName>
        <fullName evidence="5">UDP-N-acetylglucosamine kinase</fullName>
    </alternativeName>
</protein>
<organism evidence="8 9">
    <name type="scientific">Candidatus Solincola sediminis</name>
    <dbReference type="NCBI Taxonomy" id="1797199"/>
    <lineage>
        <taxon>Bacteria</taxon>
        <taxon>Bacillati</taxon>
        <taxon>Actinomycetota</taxon>
        <taxon>Candidatus Geothermincolia</taxon>
        <taxon>Candidatus Geothermincolales</taxon>
        <taxon>Candidatus Geothermincolaceae</taxon>
        <taxon>Candidatus Solincola</taxon>
    </lineage>
</organism>
<gene>
    <name evidence="8" type="ORF">A2Y75_09080</name>
</gene>
<dbReference type="EMBL" id="MELK01000053">
    <property type="protein sequence ID" value="OFW55473.1"/>
    <property type="molecule type" value="Genomic_DNA"/>
</dbReference>
<accession>A0A1F2WF46</accession>
<dbReference type="PANTHER" id="PTHR33477">
    <property type="entry name" value="P-LOOP NTPASE DOMAIN-CONTAINING PROTEIN LPA1 HOMOLOG 1"/>
    <property type="match status" value="1"/>
</dbReference>